<evidence type="ECO:0000313" key="9">
    <source>
        <dbReference type="EMBL" id="CAB5017330.1"/>
    </source>
</evidence>
<dbReference type="GO" id="GO:0007154">
    <property type="term" value="P:cell communication"/>
    <property type="evidence" value="ECO:0007669"/>
    <property type="project" value="InterPro"/>
</dbReference>
<dbReference type="InterPro" id="IPR036365">
    <property type="entry name" value="PGBD-like_sf"/>
</dbReference>
<keyword evidence="3" id="KW-0106">Calcium</keyword>
<evidence type="ECO:0000256" key="2">
    <source>
        <dbReference type="ARBA" id="ARBA00022737"/>
    </source>
</evidence>
<evidence type="ECO:0000313" key="8">
    <source>
        <dbReference type="EMBL" id="CAB4759740.1"/>
    </source>
</evidence>
<dbReference type="InterPro" id="IPR036366">
    <property type="entry name" value="PGBDSf"/>
</dbReference>
<keyword evidence="4" id="KW-0472">Membrane</keyword>
<dbReference type="SUPFAM" id="SSF141072">
    <property type="entry name" value="CalX-like"/>
    <property type="match status" value="3"/>
</dbReference>
<feature type="domain" description="Calx-beta" evidence="5">
    <location>
        <begin position="470"/>
        <end position="529"/>
    </location>
</feature>
<keyword evidence="4" id="KW-0812">Transmembrane</keyword>
<accession>A0A6J6QBA1</accession>
<keyword evidence="2" id="KW-0677">Repeat</keyword>
<dbReference type="Gene3D" id="2.40.420.20">
    <property type="match status" value="1"/>
</dbReference>
<dbReference type="PANTHER" id="PTHR30469:SF20">
    <property type="entry name" value="EFFLUX RND TRANSPORTER PERIPLASMIC ADAPTOR SUBUNIT"/>
    <property type="match status" value="1"/>
</dbReference>
<dbReference type="EMBL" id="CAFBPS010000002">
    <property type="protein sequence ID" value="CAB5017330.1"/>
    <property type="molecule type" value="Genomic_DNA"/>
</dbReference>
<protein>
    <submittedName>
        <fullName evidence="7">Unannotated protein</fullName>
    </submittedName>
</protein>
<dbReference type="Gene3D" id="1.10.101.10">
    <property type="entry name" value="PGBD-like superfamily/PGBD"/>
    <property type="match status" value="1"/>
</dbReference>
<dbReference type="PANTHER" id="PTHR30469">
    <property type="entry name" value="MULTIDRUG RESISTANCE PROTEIN MDTA"/>
    <property type="match status" value="1"/>
</dbReference>
<feature type="domain" description="Calx-beta" evidence="5">
    <location>
        <begin position="354"/>
        <end position="450"/>
    </location>
</feature>
<dbReference type="Gene3D" id="2.60.40.2030">
    <property type="match status" value="3"/>
</dbReference>
<evidence type="ECO:0000256" key="4">
    <source>
        <dbReference type="SAM" id="Phobius"/>
    </source>
</evidence>
<feature type="domain" description="Calx-beta" evidence="5">
    <location>
        <begin position="223"/>
        <end position="327"/>
    </location>
</feature>
<evidence type="ECO:0000259" key="5">
    <source>
        <dbReference type="Pfam" id="PF03160"/>
    </source>
</evidence>
<dbReference type="InterPro" id="IPR038081">
    <property type="entry name" value="CalX-like_sf"/>
</dbReference>
<dbReference type="AlphaFoldDB" id="A0A6J6QBA1"/>
<dbReference type="Pfam" id="PF03160">
    <property type="entry name" value="Calx-beta"/>
    <property type="match status" value="3"/>
</dbReference>
<dbReference type="GO" id="GO:1990281">
    <property type="term" value="C:efflux pump complex"/>
    <property type="evidence" value="ECO:0007669"/>
    <property type="project" value="TreeGrafter"/>
</dbReference>
<feature type="domain" description="Multidrug resistance protein MdtA-like C-terminal permuted SH3" evidence="6">
    <location>
        <begin position="648"/>
        <end position="705"/>
    </location>
</feature>
<evidence type="ECO:0000259" key="6">
    <source>
        <dbReference type="Pfam" id="PF25967"/>
    </source>
</evidence>
<dbReference type="EMBL" id="CAEZYH010000001">
    <property type="protein sequence ID" value="CAB4705154.1"/>
    <property type="molecule type" value="Genomic_DNA"/>
</dbReference>
<dbReference type="EMBL" id="CAEZZP010000001">
    <property type="protein sequence ID" value="CAB4759740.1"/>
    <property type="molecule type" value="Genomic_DNA"/>
</dbReference>
<reference evidence="7" key="1">
    <citation type="submission" date="2020-05" db="EMBL/GenBank/DDBJ databases">
        <authorList>
            <person name="Chiriac C."/>
            <person name="Salcher M."/>
            <person name="Ghai R."/>
            <person name="Kavagutti S V."/>
        </authorList>
    </citation>
    <scope>NUCLEOTIDE SEQUENCE</scope>
</reference>
<dbReference type="GO" id="GO:0015562">
    <property type="term" value="F:efflux transmembrane transporter activity"/>
    <property type="evidence" value="ECO:0007669"/>
    <property type="project" value="TreeGrafter"/>
</dbReference>
<dbReference type="InterPro" id="IPR003644">
    <property type="entry name" value="Calx_beta"/>
</dbReference>
<gene>
    <name evidence="7" type="ORF">UFOPK2658_00047</name>
    <name evidence="8" type="ORF">UFOPK2880_00026</name>
    <name evidence="9" type="ORF">UFOPK4134_00062</name>
</gene>
<feature type="transmembrane region" description="Helical" evidence="4">
    <location>
        <begin position="7"/>
        <end position="24"/>
    </location>
</feature>
<name>A0A6J6QBA1_9ZZZZ</name>
<keyword evidence="1" id="KW-0732">Signal</keyword>
<proteinExistence type="predicted"/>
<organism evidence="7">
    <name type="scientific">freshwater metagenome</name>
    <dbReference type="NCBI Taxonomy" id="449393"/>
    <lineage>
        <taxon>unclassified sequences</taxon>
        <taxon>metagenomes</taxon>
        <taxon>ecological metagenomes</taxon>
    </lineage>
</organism>
<evidence type="ECO:0000256" key="1">
    <source>
        <dbReference type="ARBA" id="ARBA00022729"/>
    </source>
</evidence>
<evidence type="ECO:0000256" key="3">
    <source>
        <dbReference type="ARBA" id="ARBA00022837"/>
    </source>
</evidence>
<keyword evidence="4" id="KW-1133">Transmembrane helix</keyword>
<evidence type="ECO:0000313" key="7">
    <source>
        <dbReference type="EMBL" id="CAB4705154.1"/>
    </source>
</evidence>
<dbReference type="InterPro" id="IPR058627">
    <property type="entry name" value="MdtA-like_C"/>
</dbReference>
<dbReference type="Pfam" id="PF25967">
    <property type="entry name" value="RND-MFP_C"/>
    <property type="match status" value="1"/>
</dbReference>
<sequence length="715" mass="75088">MSSIKKISLVIGLVAIVGTAVFIGRQSGGDSTNNTLLITPRAVERRDLSDVLTVSGEVRRDETKKINSAVDGKVSQINVEDGDTVEVGDGVFALDGRTAVAVPGDFSFYRELTVGSVGPDVLQLETILNDSGYKIRDVDTLFTEDTRSALASWQFDRGYSGSSNENDETITASLSPNGAAYSVGRENTAAFIVTQAVPTASGTGLRPMVNKPILNISADKSTVNEGGSVTFTITSDIAPTSDLTIALNTGGSATAGDDPANDDDYDTILGSVTLPANDACKCVSFTSNVFVDNTIEDEEDITVAMTTQFGNDPTYALGNTNQIRVVIPANGSELRPLLTVKASSETISEGSSVTFTVRTSVKSNRDIKFNVTLSGSASQDVDFLTPDADTYTINAGDYSVDVQIQIRRDDTVEPDEKLVLTLTADTPPSGKTERYFLGDTTNAEVTIQSEDLPELKLVGGGTVAEGRTTSFRIIADAPVTDDTSVNYQLSGTAQNGADYKALSGTIIMKAGSSSVTVPINVINDDVTFKPSDMLVADWPARIGKVEVDEGEFVLQGNVVLSLTEPQFTITMKVSPTDRAELEVGQAVSVDLKVGGQILPGTISELDDSATVGSAGEELYEGTITVTGEFSAVDGATVSIDVTLDEALQVLAVPVAAVLRSADGDEVRIVNDAGTITRVKVTIGLIDGEWVEIKDGLKGDELVVVDIASGNVASAA</sequence>
<dbReference type="SUPFAM" id="SSF47090">
    <property type="entry name" value="PGBD-like"/>
    <property type="match status" value="1"/>
</dbReference>